<keyword evidence="1" id="KW-0732">Signal</keyword>
<evidence type="ECO:0000313" key="3">
    <source>
        <dbReference type="Proteomes" id="UP001472866"/>
    </source>
</evidence>
<organism evidence="2 3">
    <name type="scientific">Chloropicon roscoffensis</name>
    <dbReference type="NCBI Taxonomy" id="1461544"/>
    <lineage>
        <taxon>Eukaryota</taxon>
        <taxon>Viridiplantae</taxon>
        <taxon>Chlorophyta</taxon>
        <taxon>Chloropicophyceae</taxon>
        <taxon>Chloropicales</taxon>
        <taxon>Chloropicaceae</taxon>
        <taxon>Chloropicon</taxon>
    </lineage>
</organism>
<evidence type="ECO:0000313" key="2">
    <source>
        <dbReference type="EMBL" id="WZN66651.1"/>
    </source>
</evidence>
<dbReference type="AlphaFoldDB" id="A0AAX4PL73"/>
<sequence>MLTTSRRIAMAALVVLAAAATVSCQDCDNIDPSTLDSGDVSAFATLLPCTGWDSTCQSSVLSAGASCMQEFQAIQTWMNTSGETAELNATAGNATAGGNATEVTPEEAQSELMAKLPDLKTALGGCCNGGITPTCCAAMAPIISGKCLCQEKPIELLKGVMGQDPAQFMGVASKILGELGCNALDGAQVYPECQA</sequence>
<evidence type="ECO:0000256" key="1">
    <source>
        <dbReference type="SAM" id="SignalP"/>
    </source>
</evidence>
<keyword evidence="3" id="KW-1185">Reference proteome</keyword>
<protein>
    <recommendedName>
        <fullName evidence="4">Bifunctional inhibitor/plant lipid transfer protein/seed storage helical domain-containing protein</fullName>
    </recommendedName>
</protein>
<proteinExistence type="predicted"/>
<gene>
    <name evidence="2" type="ORF">HKI87_16g82200</name>
</gene>
<accession>A0AAX4PL73</accession>
<dbReference type="Proteomes" id="UP001472866">
    <property type="component" value="Chromosome 16"/>
</dbReference>
<reference evidence="2 3" key="1">
    <citation type="submission" date="2024-03" db="EMBL/GenBank/DDBJ databases">
        <title>Complete genome sequence of the green alga Chloropicon roscoffensis RCC1871.</title>
        <authorList>
            <person name="Lemieux C."/>
            <person name="Pombert J.-F."/>
            <person name="Otis C."/>
            <person name="Turmel M."/>
        </authorList>
    </citation>
    <scope>NUCLEOTIDE SEQUENCE [LARGE SCALE GENOMIC DNA]</scope>
    <source>
        <strain evidence="2 3">RCC1871</strain>
    </source>
</reference>
<feature type="signal peptide" evidence="1">
    <location>
        <begin position="1"/>
        <end position="24"/>
    </location>
</feature>
<feature type="chain" id="PRO_5043567822" description="Bifunctional inhibitor/plant lipid transfer protein/seed storage helical domain-containing protein" evidence="1">
    <location>
        <begin position="25"/>
        <end position="195"/>
    </location>
</feature>
<dbReference type="EMBL" id="CP151516">
    <property type="protein sequence ID" value="WZN66651.1"/>
    <property type="molecule type" value="Genomic_DNA"/>
</dbReference>
<name>A0AAX4PL73_9CHLO</name>
<dbReference type="PROSITE" id="PS51257">
    <property type="entry name" value="PROKAR_LIPOPROTEIN"/>
    <property type="match status" value="1"/>
</dbReference>
<evidence type="ECO:0008006" key="4">
    <source>
        <dbReference type="Google" id="ProtNLM"/>
    </source>
</evidence>